<dbReference type="Proteomes" id="UP001608902">
    <property type="component" value="Unassembled WGS sequence"/>
</dbReference>
<accession>A0ABD6F2H8</accession>
<dbReference type="AlphaFoldDB" id="A0ABD6F2H8"/>
<gene>
    <name evidence="1" type="ORF">AB6A40_009974</name>
</gene>
<comment type="caution">
    <text evidence="1">The sequence shown here is derived from an EMBL/GenBank/DDBJ whole genome shotgun (WGS) entry which is preliminary data.</text>
</comment>
<reference evidence="1 2" key="1">
    <citation type="submission" date="2024-08" db="EMBL/GenBank/DDBJ databases">
        <title>Gnathostoma spinigerum genome.</title>
        <authorList>
            <person name="Gonzalez-Bertolin B."/>
            <person name="Monzon S."/>
            <person name="Zaballos A."/>
            <person name="Jimenez P."/>
            <person name="Dekumyoy P."/>
            <person name="Varona S."/>
            <person name="Cuesta I."/>
            <person name="Sumanam S."/>
            <person name="Adisakwattana P."/>
            <person name="Gasser R.B."/>
            <person name="Hernandez-Gonzalez A."/>
            <person name="Young N.D."/>
            <person name="Perteguer M.J."/>
        </authorList>
    </citation>
    <scope>NUCLEOTIDE SEQUENCE [LARGE SCALE GENOMIC DNA]</scope>
    <source>
        <strain evidence="1">AL3</strain>
        <tissue evidence="1">Liver</tissue>
    </source>
</reference>
<proteinExistence type="predicted"/>
<keyword evidence="2" id="KW-1185">Reference proteome</keyword>
<dbReference type="EMBL" id="JBGFUD010011636">
    <property type="protein sequence ID" value="MFH4983265.1"/>
    <property type="molecule type" value="Genomic_DNA"/>
</dbReference>
<name>A0ABD6F2H8_9BILA</name>
<organism evidence="1 2">
    <name type="scientific">Gnathostoma spinigerum</name>
    <dbReference type="NCBI Taxonomy" id="75299"/>
    <lineage>
        <taxon>Eukaryota</taxon>
        <taxon>Metazoa</taxon>
        <taxon>Ecdysozoa</taxon>
        <taxon>Nematoda</taxon>
        <taxon>Chromadorea</taxon>
        <taxon>Rhabditida</taxon>
        <taxon>Spirurina</taxon>
        <taxon>Gnathostomatomorpha</taxon>
        <taxon>Gnathostomatoidea</taxon>
        <taxon>Gnathostomatidae</taxon>
        <taxon>Gnathostoma</taxon>
    </lineage>
</organism>
<sequence>MDGEAVEVGRVVDTSCGLRNKDNTLVLYRDSDEEAGWCCGICGDSTHYCDRCATMGFEELDGRIRDIQKG</sequence>
<evidence type="ECO:0000313" key="2">
    <source>
        <dbReference type="Proteomes" id="UP001608902"/>
    </source>
</evidence>
<protein>
    <submittedName>
        <fullName evidence="1">Uncharacterized protein</fullName>
    </submittedName>
</protein>
<evidence type="ECO:0000313" key="1">
    <source>
        <dbReference type="EMBL" id="MFH4983265.1"/>
    </source>
</evidence>